<protein>
    <submittedName>
        <fullName evidence="4">Peptidase S9</fullName>
    </submittedName>
</protein>
<dbReference type="SUPFAM" id="SSF82171">
    <property type="entry name" value="DPP6 N-terminal domain-like"/>
    <property type="match status" value="1"/>
</dbReference>
<reference evidence="4 5" key="1">
    <citation type="submission" date="2017-03" db="EMBL/GenBank/DDBJ databases">
        <title>Genome sequencing of Shewanella japonica KCTC 22435.</title>
        <authorList>
            <person name="Kim K.M."/>
        </authorList>
    </citation>
    <scope>NUCLEOTIDE SEQUENCE [LARGE SCALE GENOMIC DNA]</scope>
    <source>
        <strain evidence="4 5">KCTC 22435</strain>
    </source>
</reference>
<dbReference type="InterPro" id="IPR002470">
    <property type="entry name" value="Peptidase_S9A"/>
</dbReference>
<evidence type="ECO:0000256" key="1">
    <source>
        <dbReference type="ARBA" id="ARBA00022801"/>
    </source>
</evidence>
<feature type="signal peptide" evidence="2">
    <location>
        <begin position="1"/>
        <end position="17"/>
    </location>
</feature>
<dbReference type="PANTHER" id="PTHR42776">
    <property type="entry name" value="SERINE PEPTIDASE S9 FAMILY MEMBER"/>
    <property type="match status" value="1"/>
</dbReference>
<sequence length="644" mass="72932">MLILLLCITNTPFTAPAQTSKVTQLPVEAFASIPDVSHVRLSPNGKHIASLLLDDTAEVPHKIVALFNTETGQFHIPMKNDHEKFMIANLTWASDEILLITALMPSKRFGKNANESLLIKYNLSTGEAGSVLTKKALKRFDSIPQYQGDVIDLLPKDPEHILLSVSGFSKRVSEPTVIKVNLYNGSFTTEQYYREHVIDWMTDQQHRVRIATYQDRDTTEYRIYEQSEANGDLRLLWKSEAYSEETVIPLGFDVNPNTLYVKAYHEGFYAVFKVDLTDPKLKKELVYKQDNTDVHATLIHSKVTRQAIGIATGDDNEYHFWDKNYKKLVNRLKAALPDTQNYLTQFSHNERRYMVYATSPTQPGLFLYGDRDANRLEVIAAKYSQLTPALLVEPQQISYEAKDGLEIPAYLTLPKGIEAKKLPTIIFPHGGPHSYVSDSFDYWTQFFANRGYAVLQMNFRGSTGLGYEFKKAGMQGWGKAMQGDVDQGTRYLINQGIADPDKICIVGGSYGGYAAMMGAAMNPGLYQCVISFAGVADVEDLVKLSRFYTTHELTKKTLGDDYDELYEYSPIRHADKINVPILLIHGDNDKVVQVSQSRDMYRKLDALDKPVEYVEIENGNHYLSNNQHRLMTFKAIEKFLATNL</sequence>
<dbReference type="SUPFAM" id="SSF53474">
    <property type="entry name" value="alpha/beta-Hydrolases"/>
    <property type="match status" value="1"/>
</dbReference>
<keyword evidence="1" id="KW-0378">Hydrolase</keyword>
<dbReference type="InterPro" id="IPR001375">
    <property type="entry name" value="Peptidase_S9_cat"/>
</dbReference>
<accession>A0ABN4Y7Q4</accession>
<dbReference type="EMBL" id="CP020472">
    <property type="protein sequence ID" value="ARD20526.1"/>
    <property type="molecule type" value="Genomic_DNA"/>
</dbReference>
<name>A0ABN4Y7Q4_9GAMM</name>
<evidence type="ECO:0000313" key="4">
    <source>
        <dbReference type="EMBL" id="ARD20526.1"/>
    </source>
</evidence>
<evidence type="ECO:0000256" key="2">
    <source>
        <dbReference type="SAM" id="SignalP"/>
    </source>
</evidence>
<dbReference type="Pfam" id="PF00326">
    <property type="entry name" value="Peptidase_S9"/>
    <property type="match status" value="1"/>
</dbReference>
<evidence type="ECO:0000313" key="5">
    <source>
        <dbReference type="Proteomes" id="UP000191820"/>
    </source>
</evidence>
<feature type="chain" id="PRO_5047395357" evidence="2">
    <location>
        <begin position="18"/>
        <end position="644"/>
    </location>
</feature>
<dbReference type="Proteomes" id="UP000191820">
    <property type="component" value="Chromosome"/>
</dbReference>
<evidence type="ECO:0000259" key="3">
    <source>
        <dbReference type="Pfam" id="PF00326"/>
    </source>
</evidence>
<dbReference type="InterPro" id="IPR029058">
    <property type="entry name" value="AB_hydrolase_fold"/>
</dbReference>
<dbReference type="PRINTS" id="PR00862">
    <property type="entry name" value="PROLIGOPTASE"/>
</dbReference>
<keyword evidence="5" id="KW-1185">Reference proteome</keyword>
<proteinExistence type="predicted"/>
<dbReference type="PANTHER" id="PTHR42776:SF27">
    <property type="entry name" value="DIPEPTIDYL PEPTIDASE FAMILY MEMBER 6"/>
    <property type="match status" value="1"/>
</dbReference>
<keyword evidence="2" id="KW-0732">Signal</keyword>
<feature type="domain" description="Peptidase S9 prolyl oligopeptidase catalytic" evidence="3">
    <location>
        <begin position="439"/>
        <end position="643"/>
    </location>
</feature>
<gene>
    <name evidence="4" type="ORF">SJ2017_0177</name>
</gene>
<dbReference type="Gene3D" id="3.40.50.1820">
    <property type="entry name" value="alpha/beta hydrolase"/>
    <property type="match status" value="1"/>
</dbReference>
<organism evidence="4 5">
    <name type="scientific">Shewanella japonica</name>
    <dbReference type="NCBI Taxonomy" id="93973"/>
    <lineage>
        <taxon>Bacteria</taxon>
        <taxon>Pseudomonadati</taxon>
        <taxon>Pseudomonadota</taxon>
        <taxon>Gammaproteobacteria</taxon>
        <taxon>Alteromonadales</taxon>
        <taxon>Shewanellaceae</taxon>
        <taxon>Shewanella</taxon>
    </lineage>
</organism>